<sequence length="241" mass="28029">MVNILLLEDELYTRRFLKKLVSENPSVDKVIDTPSGKEAINFAREYKLDIALLDIELAPEEGLNGILVAKKIHDFNPDIFFVFITGYSQYAIDSFAVHPYDYILKPVKKAKINEIISNLTKEIKKRNDIGSSPPKIRIKAKNEIFIIAPSDILFIERQEKINLIHTENNIYKTHQTLSKLEEKLGGNFLRVHKSFIANMDKISRIREVGNRSYEIEFDGYDKVALMSRYKFEEHKHRFTPL</sequence>
<organism evidence="6 7">
    <name type="scientific">Pelotomaculum isophthalicicum JI</name>
    <dbReference type="NCBI Taxonomy" id="947010"/>
    <lineage>
        <taxon>Bacteria</taxon>
        <taxon>Bacillati</taxon>
        <taxon>Bacillota</taxon>
        <taxon>Clostridia</taxon>
        <taxon>Eubacteriales</taxon>
        <taxon>Desulfotomaculaceae</taxon>
        <taxon>Pelotomaculum</taxon>
    </lineage>
</organism>
<dbReference type="GO" id="GO:0003677">
    <property type="term" value="F:DNA binding"/>
    <property type="evidence" value="ECO:0007669"/>
    <property type="project" value="UniProtKB-KW"/>
</dbReference>
<evidence type="ECO:0000256" key="1">
    <source>
        <dbReference type="ARBA" id="ARBA00018672"/>
    </source>
</evidence>
<keyword evidence="7" id="KW-1185">Reference proteome</keyword>
<comment type="function">
    <text evidence="2">May play the central regulatory role in sporulation. It may be an element of the effector pathway responsible for the activation of sporulation genes in response to nutritional stress. Spo0A may act in concert with spo0H (a sigma factor) to control the expression of some genes that are critical to the sporulation process.</text>
</comment>
<dbReference type="PANTHER" id="PTHR37299:SF1">
    <property type="entry name" value="STAGE 0 SPORULATION PROTEIN A HOMOLOG"/>
    <property type="match status" value="1"/>
</dbReference>
<dbReference type="InterPro" id="IPR046947">
    <property type="entry name" value="LytR-like"/>
</dbReference>
<name>A0A9X4H5A1_9FIRM</name>
<evidence type="ECO:0000256" key="2">
    <source>
        <dbReference type="ARBA" id="ARBA00024867"/>
    </source>
</evidence>
<dbReference type="EMBL" id="JAKOAV010000031">
    <property type="protein sequence ID" value="MDF9409468.1"/>
    <property type="molecule type" value="Genomic_DNA"/>
</dbReference>
<dbReference type="InterPro" id="IPR001789">
    <property type="entry name" value="Sig_transdc_resp-reg_receiver"/>
</dbReference>
<dbReference type="PROSITE" id="PS50110">
    <property type="entry name" value="RESPONSE_REGULATORY"/>
    <property type="match status" value="1"/>
</dbReference>
<keyword evidence="6" id="KW-0238">DNA-binding</keyword>
<dbReference type="SMART" id="SM00448">
    <property type="entry name" value="REC"/>
    <property type="match status" value="1"/>
</dbReference>
<dbReference type="PROSITE" id="PS50930">
    <property type="entry name" value="HTH_LYTTR"/>
    <property type="match status" value="1"/>
</dbReference>
<feature type="domain" description="Response regulatory" evidence="4">
    <location>
        <begin position="3"/>
        <end position="120"/>
    </location>
</feature>
<gene>
    <name evidence="6" type="ORF">L7E55_14075</name>
</gene>
<dbReference type="RefSeq" id="WP_277444937.1">
    <property type="nucleotide sequence ID" value="NZ_JAKOAV010000031.1"/>
</dbReference>
<evidence type="ECO:0000259" key="5">
    <source>
        <dbReference type="PROSITE" id="PS50930"/>
    </source>
</evidence>
<dbReference type="InterPro" id="IPR011006">
    <property type="entry name" value="CheY-like_superfamily"/>
</dbReference>
<dbReference type="Gene3D" id="3.40.50.2300">
    <property type="match status" value="1"/>
</dbReference>
<accession>A0A9X4H5A1</accession>
<dbReference type="InterPro" id="IPR007492">
    <property type="entry name" value="LytTR_DNA-bd_dom"/>
</dbReference>
<keyword evidence="3" id="KW-0597">Phosphoprotein</keyword>
<protein>
    <recommendedName>
        <fullName evidence="1">Stage 0 sporulation protein A homolog</fullName>
    </recommendedName>
</protein>
<dbReference type="SMART" id="SM00850">
    <property type="entry name" value="LytTR"/>
    <property type="match status" value="1"/>
</dbReference>
<dbReference type="SUPFAM" id="SSF52172">
    <property type="entry name" value="CheY-like"/>
    <property type="match status" value="1"/>
</dbReference>
<evidence type="ECO:0000256" key="3">
    <source>
        <dbReference type="PROSITE-ProRule" id="PRU00169"/>
    </source>
</evidence>
<feature type="modified residue" description="4-aspartylphosphate" evidence="3">
    <location>
        <position position="54"/>
    </location>
</feature>
<evidence type="ECO:0000259" key="4">
    <source>
        <dbReference type="PROSITE" id="PS50110"/>
    </source>
</evidence>
<reference evidence="6" key="1">
    <citation type="submission" date="2022-02" db="EMBL/GenBank/DDBJ databases">
        <authorList>
            <person name="Leng L."/>
        </authorList>
    </citation>
    <scope>NUCLEOTIDE SEQUENCE</scope>
    <source>
        <strain evidence="6">JI</strain>
    </source>
</reference>
<evidence type="ECO:0000313" key="7">
    <source>
        <dbReference type="Proteomes" id="UP001154312"/>
    </source>
</evidence>
<dbReference type="Gene3D" id="2.40.50.1020">
    <property type="entry name" value="LytTr DNA-binding domain"/>
    <property type="match status" value="1"/>
</dbReference>
<dbReference type="Pfam" id="PF04397">
    <property type="entry name" value="LytTR"/>
    <property type="match status" value="1"/>
</dbReference>
<dbReference type="AlphaFoldDB" id="A0A9X4H5A1"/>
<feature type="domain" description="HTH LytTR-type" evidence="5">
    <location>
        <begin position="136"/>
        <end position="215"/>
    </location>
</feature>
<evidence type="ECO:0000313" key="6">
    <source>
        <dbReference type="EMBL" id="MDF9409468.1"/>
    </source>
</evidence>
<dbReference type="Pfam" id="PF00072">
    <property type="entry name" value="Response_reg"/>
    <property type="match status" value="1"/>
</dbReference>
<proteinExistence type="predicted"/>
<dbReference type="Proteomes" id="UP001154312">
    <property type="component" value="Unassembled WGS sequence"/>
</dbReference>
<comment type="caution">
    <text evidence="6">The sequence shown here is derived from an EMBL/GenBank/DDBJ whole genome shotgun (WGS) entry which is preliminary data.</text>
</comment>
<dbReference type="GO" id="GO:0000156">
    <property type="term" value="F:phosphorelay response regulator activity"/>
    <property type="evidence" value="ECO:0007669"/>
    <property type="project" value="InterPro"/>
</dbReference>
<dbReference type="PANTHER" id="PTHR37299">
    <property type="entry name" value="TRANSCRIPTIONAL REGULATOR-RELATED"/>
    <property type="match status" value="1"/>
</dbReference>